<dbReference type="InterPro" id="IPR036873">
    <property type="entry name" value="Rhodanese-like_dom_sf"/>
</dbReference>
<evidence type="ECO:0000313" key="5">
    <source>
        <dbReference type="Proteomes" id="UP000015520"/>
    </source>
</evidence>
<keyword evidence="5" id="KW-1185">Reference proteome</keyword>
<dbReference type="PANTHER" id="PTHR43855:SF1">
    <property type="entry name" value="THIOSULFATE SULFURTRANSFERASE"/>
    <property type="match status" value="1"/>
</dbReference>
<feature type="chain" id="PRO_5004579255" description="Rhodanese domain-containing protein" evidence="2">
    <location>
        <begin position="25"/>
        <end position="298"/>
    </location>
</feature>
<proteinExistence type="predicted"/>
<dbReference type="SMART" id="SM00450">
    <property type="entry name" value="RHOD"/>
    <property type="match status" value="2"/>
</dbReference>
<dbReference type="PATRIC" id="fig|1172190.3.peg.1419"/>
<dbReference type="Proteomes" id="UP000015520">
    <property type="component" value="Unassembled WGS sequence"/>
</dbReference>
<dbReference type="STRING" id="1172190.M947_07335"/>
<feature type="domain" description="Rhodanese" evidence="3">
    <location>
        <begin position="39"/>
        <end position="151"/>
    </location>
</feature>
<feature type="domain" description="Rhodanese" evidence="3">
    <location>
        <begin position="178"/>
        <end position="293"/>
    </location>
</feature>
<dbReference type="eggNOG" id="COG2897">
    <property type="taxonomic scope" value="Bacteria"/>
</dbReference>
<evidence type="ECO:0000256" key="1">
    <source>
        <dbReference type="ARBA" id="ARBA00022737"/>
    </source>
</evidence>
<sequence length="298" mass="33841">MLKHSKLMIKYFLLLSLSVFSLFASDAFIAPAELRASLNDKNLILIDVSQKELYDTSHIEGAIHVSVKEFIDKNSLNLYPSLKPDESIQKTLRKIGISNDSKVVIYSHNSEKAIFDASYLAFVLFYSGLENISILDGGYMAWVFQNNLLVSSLTPDIKAGTIIIKPKKHLIANTKDMRNSDAKILDARSYDDYYGVSRSDGILGLGHIKGAKSSYTATKFLKDSTLRSKRELDEIYLAGHELNSDDEIIVYDRDAISASMEFFILYQKMGFKNTKLYEASLLEWSNKQNLPMIRFKWE</sequence>
<dbReference type="PROSITE" id="PS50206">
    <property type="entry name" value="RHODANESE_3"/>
    <property type="match status" value="2"/>
</dbReference>
<organism evidence="4 5">
    <name type="scientific">Sulfurimonas hongkongensis</name>
    <dbReference type="NCBI Taxonomy" id="1172190"/>
    <lineage>
        <taxon>Bacteria</taxon>
        <taxon>Pseudomonadati</taxon>
        <taxon>Campylobacterota</taxon>
        <taxon>Epsilonproteobacteria</taxon>
        <taxon>Campylobacterales</taxon>
        <taxon>Sulfurimonadaceae</taxon>
        <taxon>Sulfurimonas</taxon>
    </lineage>
</organism>
<protein>
    <recommendedName>
        <fullName evidence="3">Rhodanese domain-containing protein</fullName>
    </recommendedName>
</protein>
<dbReference type="PANTHER" id="PTHR43855">
    <property type="entry name" value="THIOSULFATE SULFURTRANSFERASE"/>
    <property type="match status" value="1"/>
</dbReference>
<dbReference type="SUPFAM" id="SSF52821">
    <property type="entry name" value="Rhodanese/Cell cycle control phosphatase"/>
    <property type="match status" value="2"/>
</dbReference>
<name>T0KQL6_9BACT</name>
<reference evidence="4 5" key="1">
    <citation type="submission" date="2013-07" db="EMBL/GenBank/DDBJ databases">
        <title>Sulfurimonas hongkongensis AST-10 Genome Sequencing.</title>
        <authorList>
            <person name="Cai L."/>
            <person name="Zhang T."/>
        </authorList>
    </citation>
    <scope>NUCLEOTIDE SEQUENCE [LARGE SCALE GENOMIC DNA]</scope>
    <source>
        <strain evidence="4 5">AST-10</strain>
    </source>
</reference>
<keyword evidence="1" id="KW-0677">Repeat</keyword>
<dbReference type="InterPro" id="IPR001763">
    <property type="entry name" value="Rhodanese-like_dom"/>
</dbReference>
<evidence type="ECO:0000259" key="3">
    <source>
        <dbReference type="PROSITE" id="PS50206"/>
    </source>
</evidence>
<dbReference type="Gene3D" id="3.40.250.10">
    <property type="entry name" value="Rhodanese-like domain"/>
    <property type="match status" value="2"/>
</dbReference>
<gene>
    <name evidence="4" type="ORF">M947_07335</name>
</gene>
<dbReference type="CDD" id="cd01448">
    <property type="entry name" value="TST_Repeat_1"/>
    <property type="match status" value="1"/>
</dbReference>
<comment type="caution">
    <text evidence="4">The sequence shown here is derived from an EMBL/GenBank/DDBJ whole genome shotgun (WGS) entry which is preliminary data.</text>
</comment>
<keyword evidence="2" id="KW-0732">Signal</keyword>
<accession>T0KQL6</accession>
<feature type="signal peptide" evidence="2">
    <location>
        <begin position="1"/>
        <end position="24"/>
    </location>
</feature>
<evidence type="ECO:0000256" key="2">
    <source>
        <dbReference type="SAM" id="SignalP"/>
    </source>
</evidence>
<dbReference type="AlphaFoldDB" id="T0KQL6"/>
<dbReference type="InterPro" id="IPR051126">
    <property type="entry name" value="Thiosulfate_sulfurtransferase"/>
</dbReference>
<dbReference type="RefSeq" id="WP_021287724.1">
    <property type="nucleotide sequence ID" value="NZ_AUPZ01000009.1"/>
</dbReference>
<dbReference type="EMBL" id="AUPZ01000009">
    <property type="protein sequence ID" value="EQB39274.1"/>
    <property type="molecule type" value="Genomic_DNA"/>
</dbReference>
<evidence type="ECO:0000313" key="4">
    <source>
        <dbReference type="EMBL" id="EQB39274.1"/>
    </source>
</evidence>
<dbReference type="Pfam" id="PF00581">
    <property type="entry name" value="Rhodanese"/>
    <property type="match status" value="2"/>
</dbReference>